<dbReference type="InterPro" id="IPR051448">
    <property type="entry name" value="CdaR-like_regulators"/>
</dbReference>
<proteinExistence type="inferred from homology"/>
<reference evidence="4" key="2">
    <citation type="journal article" date="2021" name="PeerJ">
        <title>Extensive microbial diversity within the chicken gut microbiome revealed by metagenomics and culture.</title>
        <authorList>
            <person name="Gilroy R."/>
            <person name="Ravi A."/>
            <person name="Getino M."/>
            <person name="Pursley I."/>
            <person name="Horton D.L."/>
            <person name="Alikhan N.F."/>
            <person name="Baker D."/>
            <person name="Gharbi K."/>
            <person name="Hall N."/>
            <person name="Watson M."/>
            <person name="Adriaenssens E.M."/>
            <person name="Foster-Nyarko E."/>
            <person name="Jarju S."/>
            <person name="Secka A."/>
            <person name="Antonio M."/>
            <person name="Oren A."/>
            <person name="Chaudhuri R.R."/>
            <person name="La Ragione R."/>
            <person name="Hildebrand F."/>
            <person name="Pallen M.J."/>
        </authorList>
    </citation>
    <scope>NUCLEOTIDE SEQUENCE</scope>
    <source>
        <strain evidence="4">ChiBcec6-7307</strain>
    </source>
</reference>
<dbReference type="Gene3D" id="1.10.10.2840">
    <property type="entry name" value="PucR C-terminal helix-turn-helix domain"/>
    <property type="match status" value="1"/>
</dbReference>
<dbReference type="InterPro" id="IPR025736">
    <property type="entry name" value="PucR_C-HTH_dom"/>
</dbReference>
<dbReference type="InterPro" id="IPR041522">
    <property type="entry name" value="CdaR_GGDEF"/>
</dbReference>
<dbReference type="InterPro" id="IPR042070">
    <property type="entry name" value="PucR_C-HTH_sf"/>
</dbReference>
<reference evidence="4" key="1">
    <citation type="submission" date="2020-10" db="EMBL/GenBank/DDBJ databases">
        <authorList>
            <person name="Gilroy R."/>
        </authorList>
    </citation>
    <scope>NUCLEOTIDE SEQUENCE</scope>
    <source>
        <strain evidence="4">ChiBcec6-7307</strain>
    </source>
</reference>
<feature type="domain" description="PucR C-terminal helix-turn-helix" evidence="2">
    <location>
        <begin position="449"/>
        <end position="497"/>
    </location>
</feature>
<name>A0A9D1NYT7_9FIRM</name>
<dbReference type="Pfam" id="PF17853">
    <property type="entry name" value="GGDEF_2"/>
    <property type="match status" value="1"/>
</dbReference>
<accession>A0A9D1NYT7</accession>
<comment type="caution">
    <text evidence="4">The sequence shown here is derived from an EMBL/GenBank/DDBJ whole genome shotgun (WGS) entry which is preliminary data.</text>
</comment>
<evidence type="ECO:0000313" key="5">
    <source>
        <dbReference type="Proteomes" id="UP000886889"/>
    </source>
</evidence>
<sequence length="516" mass="59591">MDEEIRFLLNLQLLADEIEESVPGLRFYAGKDEQCLEGICFYLPGMELPSRYACIVRAEELKTVPVPDRHCSLVAAGPVPEEWKNGFHTILEFPENTDPMRLMNLCQEAFHRHRAWAESLRNIVMREGSVDELCAASYPYFQNPLFVHDAQLHVISCPVWREGMIAWEKDELTGLMITPLEELNELKTDKEYLSTLTTKKAQIFSAELRGYRDIYVNIWDPHGRYEGRLVICELEHPLKPGQFAAAEYLAGLIRLTMSRRGHREKTYKKTLYQMIDGMIRGKEFSPPEVEKRIAQCRWKMGDPYVCIRMDAEEWEGSPSSSASVCSYVEAKVAGSLACYDSNRICIIINLSMNDHYTSDIAGILRDGLFKAGFSSVFHEFARLSHYYRQASLALEYCRKRNDTRWYYTFGDIAVDYIADLGCTEFAPEELCAAELMRLRKYDADNKTELYKTLCTYILNERNTVATSSQLYVGRSTLFYRLRKIKEITGLDAADMSEPVKNLYLRLSIFIMERIKK</sequence>
<gene>
    <name evidence="4" type="ORF">IAC80_02940</name>
</gene>
<dbReference type="Proteomes" id="UP000886889">
    <property type="component" value="Unassembled WGS sequence"/>
</dbReference>
<evidence type="ECO:0000256" key="1">
    <source>
        <dbReference type="ARBA" id="ARBA00006754"/>
    </source>
</evidence>
<feature type="domain" description="CdaR GGDEF-like" evidence="3">
    <location>
        <begin position="285"/>
        <end position="395"/>
    </location>
</feature>
<protein>
    <submittedName>
        <fullName evidence="4">Helix-turn-helix domain-containing protein</fullName>
    </submittedName>
</protein>
<evidence type="ECO:0000259" key="3">
    <source>
        <dbReference type="Pfam" id="PF17853"/>
    </source>
</evidence>
<dbReference type="Pfam" id="PF13556">
    <property type="entry name" value="HTH_30"/>
    <property type="match status" value="1"/>
</dbReference>
<evidence type="ECO:0000313" key="4">
    <source>
        <dbReference type="EMBL" id="HIV22877.1"/>
    </source>
</evidence>
<dbReference type="AlphaFoldDB" id="A0A9D1NYT7"/>
<dbReference type="PANTHER" id="PTHR33744:SF1">
    <property type="entry name" value="DNA-BINDING TRANSCRIPTIONAL ACTIVATOR ADER"/>
    <property type="match status" value="1"/>
</dbReference>
<evidence type="ECO:0000259" key="2">
    <source>
        <dbReference type="Pfam" id="PF13556"/>
    </source>
</evidence>
<organism evidence="4 5">
    <name type="scientific">Candidatus Merdiplasma excrementigallinarum</name>
    <dbReference type="NCBI Taxonomy" id="2840864"/>
    <lineage>
        <taxon>Bacteria</taxon>
        <taxon>Bacillati</taxon>
        <taxon>Bacillota</taxon>
        <taxon>Clostridia</taxon>
        <taxon>Lachnospirales</taxon>
        <taxon>Lachnospiraceae</taxon>
        <taxon>Lachnospiraceae incertae sedis</taxon>
        <taxon>Candidatus Merdiplasma</taxon>
    </lineage>
</organism>
<comment type="similarity">
    <text evidence="1">Belongs to the CdaR family.</text>
</comment>
<dbReference type="EMBL" id="DVOS01000031">
    <property type="protein sequence ID" value="HIV22877.1"/>
    <property type="molecule type" value="Genomic_DNA"/>
</dbReference>
<dbReference type="PANTHER" id="PTHR33744">
    <property type="entry name" value="CARBOHYDRATE DIACID REGULATOR"/>
    <property type="match status" value="1"/>
</dbReference>